<dbReference type="OrthoDB" id="9773738at2"/>
<evidence type="ECO:0000259" key="5">
    <source>
        <dbReference type="SMART" id="SM00849"/>
    </source>
</evidence>
<dbReference type="CDD" id="cd07720">
    <property type="entry name" value="OPHC2-like_MBL-fold"/>
    <property type="match status" value="1"/>
</dbReference>
<evidence type="ECO:0000256" key="3">
    <source>
        <dbReference type="ARBA" id="ARBA00022801"/>
    </source>
</evidence>
<dbReference type="SUPFAM" id="SSF56281">
    <property type="entry name" value="Metallo-hydrolase/oxidoreductase"/>
    <property type="match status" value="1"/>
</dbReference>
<comment type="caution">
    <text evidence="6">The sequence shown here is derived from an EMBL/GenBank/DDBJ whole genome shotgun (WGS) entry which is preliminary data.</text>
</comment>
<dbReference type="STRING" id="1685379.AVO45_13090"/>
<dbReference type="InterPro" id="IPR001279">
    <property type="entry name" value="Metallo-B-lactamas"/>
</dbReference>
<dbReference type="Proteomes" id="UP000053791">
    <property type="component" value="Unassembled WGS sequence"/>
</dbReference>
<evidence type="ECO:0000313" key="6">
    <source>
        <dbReference type="EMBL" id="KUJ76239.1"/>
    </source>
</evidence>
<dbReference type="AlphaFoldDB" id="A0A0X3TKQ6"/>
<dbReference type="EMBL" id="LQBQ01000036">
    <property type="protein sequence ID" value="KUJ76239.1"/>
    <property type="molecule type" value="Genomic_DNA"/>
</dbReference>
<name>A0A0X3TKQ6_9RHOB</name>
<dbReference type="PANTHER" id="PTHR42978:SF6">
    <property type="entry name" value="QUORUM-QUENCHING LACTONASE YTNP-RELATED"/>
    <property type="match status" value="1"/>
</dbReference>
<reference evidence="6 7" key="1">
    <citation type="submission" date="2015-12" db="EMBL/GenBank/DDBJ databases">
        <authorList>
            <person name="Shamseldin A."/>
            <person name="Moawad H."/>
            <person name="Abd El-Rahim W.M."/>
            <person name="Sadowsky M.J."/>
        </authorList>
    </citation>
    <scope>NUCLEOTIDE SEQUENCE [LARGE SCALE GENOMIC DNA]</scope>
    <source>
        <strain evidence="6 7">ZGT118</strain>
    </source>
</reference>
<accession>A0A0X3TKQ6</accession>
<sequence length="305" mass="33177">MNLNRRAMLTGTGAALAVLAARPLWATSEVMLGNTRILSLSDGHLTLPRDFIFAPMPQEELAPILTQYGLGDGPLTPPCNITLMQSEDRVVLFDAGSGLSFQDTAGKLPDALDSVGLSPEDVTHVVFTHGHPDHLWGVLDDFDEPLFANAEHMMGKAEWEYWLNPNTVNEIESARTTMAVGAKRRLEVLEDAITLFEDGQEILPGVAAHATFGHTPGHMSFELRSGSEAVFVTGDAIGNHHVAFARPDWHSGSDQDKPTAAATRVRLMDKLASEQIPIIGFHLPSGGLGHVERKDDAYRFVPRDS</sequence>
<dbReference type="InterPro" id="IPR036866">
    <property type="entry name" value="RibonucZ/Hydroxyglut_hydro"/>
</dbReference>
<dbReference type="PROSITE" id="PS51318">
    <property type="entry name" value="TAT"/>
    <property type="match status" value="1"/>
</dbReference>
<dbReference type="GO" id="GO:0016787">
    <property type="term" value="F:hydrolase activity"/>
    <property type="evidence" value="ECO:0007669"/>
    <property type="project" value="UniProtKB-KW"/>
</dbReference>
<keyword evidence="7" id="KW-1185">Reference proteome</keyword>
<keyword evidence="3 6" id="KW-0378">Hydrolase</keyword>
<dbReference type="RefSeq" id="WP_068349077.1">
    <property type="nucleotide sequence ID" value="NZ_LQBQ01000036.1"/>
</dbReference>
<dbReference type="Gene3D" id="3.60.15.10">
    <property type="entry name" value="Ribonuclease Z/Hydroxyacylglutathione hydrolase-like"/>
    <property type="match status" value="1"/>
</dbReference>
<evidence type="ECO:0000256" key="2">
    <source>
        <dbReference type="ARBA" id="ARBA00022723"/>
    </source>
</evidence>
<organism evidence="6 7">
    <name type="scientific">Ruegeria marisrubri</name>
    <dbReference type="NCBI Taxonomy" id="1685379"/>
    <lineage>
        <taxon>Bacteria</taxon>
        <taxon>Pseudomonadati</taxon>
        <taxon>Pseudomonadota</taxon>
        <taxon>Alphaproteobacteria</taxon>
        <taxon>Rhodobacterales</taxon>
        <taxon>Roseobacteraceae</taxon>
        <taxon>Ruegeria</taxon>
    </lineage>
</organism>
<evidence type="ECO:0000313" key="7">
    <source>
        <dbReference type="Proteomes" id="UP000053791"/>
    </source>
</evidence>
<gene>
    <name evidence="6" type="ORF">AVO45_13090</name>
</gene>
<comment type="similarity">
    <text evidence="1">Belongs to the metallo-beta-lactamase superfamily.</text>
</comment>
<dbReference type="GO" id="GO:0046872">
    <property type="term" value="F:metal ion binding"/>
    <property type="evidence" value="ECO:0007669"/>
    <property type="project" value="UniProtKB-KW"/>
</dbReference>
<evidence type="ECO:0000256" key="4">
    <source>
        <dbReference type="ARBA" id="ARBA00022833"/>
    </source>
</evidence>
<feature type="domain" description="Metallo-beta-lactamase" evidence="5">
    <location>
        <begin position="78"/>
        <end position="282"/>
    </location>
</feature>
<dbReference type="InterPro" id="IPR006311">
    <property type="entry name" value="TAT_signal"/>
</dbReference>
<dbReference type="InterPro" id="IPR051013">
    <property type="entry name" value="MBL_superfamily_lactonases"/>
</dbReference>
<dbReference type="Pfam" id="PF00753">
    <property type="entry name" value="Lactamase_B"/>
    <property type="match status" value="1"/>
</dbReference>
<evidence type="ECO:0000256" key="1">
    <source>
        <dbReference type="ARBA" id="ARBA00007749"/>
    </source>
</evidence>
<keyword evidence="2" id="KW-0479">Metal-binding</keyword>
<dbReference type="SMART" id="SM00849">
    <property type="entry name" value="Lactamase_B"/>
    <property type="match status" value="1"/>
</dbReference>
<dbReference type="PANTHER" id="PTHR42978">
    <property type="entry name" value="QUORUM-QUENCHING LACTONASE YTNP-RELATED-RELATED"/>
    <property type="match status" value="1"/>
</dbReference>
<proteinExistence type="inferred from homology"/>
<protein>
    <submittedName>
        <fullName evidence="6">MBL fold metallo-hydrolase</fullName>
    </submittedName>
</protein>
<keyword evidence="4" id="KW-0862">Zinc</keyword>